<accession>A0A7W9KBB9</accession>
<dbReference type="InterPro" id="IPR013785">
    <property type="entry name" value="Aldolase_TIM"/>
</dbReference>
<dbReference type="GO" id="GO:0046872">
    <property type="term" value="F:metal ion binding"/>
    <property type="evidence" value="ECO:0007669"/>
    <property type="project" value="UniProtKB-KW"/>
</dbReference>
<dbReference type="NCBIfam" id="TIGR04085">
    <property type="entry name" value="rSAM_more_4Fe4S"/>
    <property type="match status" value="1"/>
</dbReference>
<dbReference type="InterPro" id="IPR023885">
    <property type="entry name" value="4Fe4S-binding_SPASM_dom"/>
</dbReference>
<dbReference type="UniPathway" id="UPA00782"/>
<evidence type="ECO:0000313" key="6">
    <source>
        <dbReference type="EMBL" id="MBB5889315.1"/>
    </source>
</evidence>
<keyword evidence="2" id="KW-0949">S-adenosyl-L-methionine</keyword>
<dbReference type="PANTHER" id="PTHR43273">
    <property type="entry name" value="ANAEROBIC SULFATASE-MATURATING ENZYME HOMOLOG ASLB-RELATED"/>
    <property type="match status" value="1"/>
</dbReference>
<dbReference type="GO" id="GO:0051536">
    <property type="term" value="F:iron-sulfur cluster binding"/>
    <property type="evidence" value="ECO:0007669"/>
    <property type="project" value="UniProtKB-KW"/>
</dbReference>
<dbReference type="GO" id="GO:0016491">
    <property type="term" value="F:oxidoreductase activity"/>
    <property type="evidence" value="ECO:0007669"/>
    <property type="project" value="InterPro"/>
</dbReference>
<proteinExistence type="predicted"/>
<dbReference type="CDD" id="cd01335">
    <property type="entry name" value="Radical_SAM"/>
    <property type="match status" value="1"/>
</dbReference>
<evidence type="ECO:0000313" key="7">
    <source>
        <dbReference type="Proteomes" id="UP000585638"/>
    </source>
</evidence>
<dbReference type="InterPro" id="IPR058240">
    <property type="entry name" value="rSAM_sf"/>
</dbReference>
<evidence type="ECO:0000256" key="4">
    <source>
        <dbReference type="ARBA" id="ARBA00023004"/>
    </source>
</evidence>
<dbReference type="SFLD" id="SFLDS00029">
    <property type="entry name" value="Radical_SAM"/>
    <property type="match status" value="1"/>
</dbReference>
<protein>
    <recommendedName>
        <fullName evidence="8">Radical SAM core domain-containing protein</fullName>
    </recommendedName>
</protein>
<evidence type="ECO:0000256" key="3">
    <source>
        <dbReference type="ARBA" id="ARBA00022723"/>
    </source>
</evidence>
<dbReference type="AlphaFoldDB" id="A0A7W9KBB9"/>
<dbReference type="Gene3D" id="3.20.20.70">
    <property type="entry name" value="Aldolase class I"/>
    <property type="match status" value="1"/>
</dbReference>
<dbReference type="Proteomes" id="UP000585638">
    <property type="component" value="Unassembled WGS sequence"/>
</dbReference>
<gene>
    <name evidence="6" type="ORF">BJ998_000511</name>
</gene>
<organism evidence="6 7">
    <name type="scientific">Kutzneria kofuensis</name>
    <dbReference type="NCBI Taxonomy" id="103725"/>
    <lineage>
        <taxon>Bacteria</taxon>
        <taxon>Bacillati</taxon>
        <taxon>Actinomycetota</taxon>
        <taxon>Actinomycetes</taxon>
        <taxon>Pseudonocardiales</taxon>
        <taxon>Pseudonocardiaceae</taxon>
        <taxon>Kutzneria</taxon>
    </lineage>
</organism>
<evidence type="ECO:0000256" key="1">
    <source>
        <dbReference type="ARBA" id="ARBA00001966"/>
    </source>
</evidence>
<keyword evidence="4" id="KW-0408">Iron</keyword>
<comment type="cofactor">
    <cofactor evidence="1">
        <name>[4Fe-4S] cluster</name>
        <dbReference type="ChEBI" id="CHEBI:49883"/>
    </cofactor>
</comment>
<dbReference type="SFLD" id="SFLDG01067">
    <property type="entry name" value="SPASM/twitch_domain_containing"/>
    <property type="match status" value="1"/>
</dbReference>
<keyword evidence="5" id="KW-0411">Iron-sulfur</keyword>
<evidence type="ECO:0000256" key="2">
    <source>
        <dbReference type="ARBA" id="ARBA00022691"/>
    </source>
</evidence>
<dbReference type="SUPFAM" id="SSF102114">
    <property type="entry name" value="Radical SAM enzymes"/>
    <property type="match status" value="1"/>
</dbReference>
<dbReference type="EMBL" id="JACHIR010000001">
    <property type="protein sequence ID" value="MBB5889315.1"/>
    <property type="molecule type" value="Genomic_DNA"/>
</dbReference>
<dbReference type="RefSeq" id="WP_184858099.1">
    <property type="nucleotide sequence ID" value="NZ_BAAAWY010000037.1"/>
</dbReference>
<dbReference type="InterPro" id="IPR007197">
    <property type="entry name" value="rSAM"/>
</dbReference>
<keyword evidence="3" id="KW-0479">Metal-binding</keyword>
<evidence type="ECO:0008006" key="8">
    <source>
        <dbReference type="Google" id="ProtNLM"/>
    </source>
</evidence>
<sequence>MRASRYLVVSDTVYADGRGNPVRLVLNTRTSRVCTLGDNLAWALRHGDCATLPVEVSDQLSDLKILVPEGRDELTDVMDEQRAKARSLASLNYVLVPTGYCNLGCEYCGQVHVRGKTSANHRGAVRDRILRGIRRPSTEEVQVGWFGGEPLMAYAIVRDLARQFVEAAEAEGVRYRSRMTTGGALLTMPKLRALYEECRISSLCLTMDGIGDRRSPHEQILSVLADLVAHADEFPGLRLTIRSSLDVKDVNRVDAFIDAMVSAGLNHPMIEFDLRVVQGWSNDASTTRTARQRFAAAEPRWLRRMHEVGMVTRTLIPAQLRGPLCPAVTRTAEVISSSGAIFSCTEHPLVPEHEQGDVLELVEHADHDRQRPAGRYDDWHDRINRGEQSCAGCVFLPVCGGSCPKHWGEGNSPCPSYKFNIQQRLDLEAARTGLTPLLT</sequence>
<name>A0A7W9KBB9_9PSEU</name>
<dbReference type="InterPro" id="IPR023867">
    <property type="entry name" value="Sulphatase_maturase_rSAM"/>
</dbReference>
<dbReference type="PANTHER" id="PTHR43273:SF8">
    <property type="entry name" value="RADICAL SAM DOMAIN PROTEIN"/>
    <property type="match status" value="1"/>
</dbReference>
<evidence type="ECO:0000256" key="5">
    <source>
        <dbReference type="ARBA" id="ARBA00023014"/>
    </source>
</evidence>
<reference evidence="6 7" key="1">
    <citation type="submission" date="2020-08" db="EMBL/GenBank/DDBJ databases">
        <title>Sequencing the genomes of 1000 actinobacteria strains.</title>
        <authorList>
            <person name="Klenk H.-P."/>
        </authorList>
    </citation>
    <scope>NUCLEOTIDE SEQUENCE [LARGE SCALE GENOMIC DNA]</scope>
    <source>
        <strain evidence="6 7">DSM 43851</strain>
    </source>
</reference>
<keyword evidence="7" id="KW-1185">Reference proteome</keyword>
<comment type="caution">
    <text evidence="6">The sequence shown here is derived from an EMBL/GenBank/DDBJ whole genome shotgun (WGS) entry which is preliminary data.</text>
</comment>